<sequence length="103" mass="10927">MERNLMTYRQPGRKSLVSRVLAAAILTSIYCFSLVGATALITGATTSEAFAQRGDRGDRGRGRGRGRGYDRGRGRGRGDRGRVRGGGRPGACVVNAAGVRLCL</sequence>
<dbReference type="HOGENOM" id="CLU_160702_0_0_5"/>
<feature type="compositionally biased region" description="Basic and acidic residues" evidence="1">
    <location>
        <begin position="53"/>
        <end position="82"/>
    </location>
</feature>
<accession>Q2ITR4</accession>
<dbReference type="KEGG" id="rpb:RPB_3701"/>
<evidence type="ECO:0000256" key="1">
    <source>
        <dbReference type="SAM" id="MobiDB-lite"/>
    </source>
</evidence>
<keyword evidence="2" id="KW-1133">Transmembrane helix</keyword>
<keyword evidence="2" id="KW-0812">Transmembrane</keyword>
<evidence type="ECO:0000256" key="2">
    <source>
        <dbReference type="SAM" id="Phobius"/>
    </source>
</evidence>
<gene>
    <name evidence="3" type="ordered locus">RPB_3701</name>
</gene>
<evidence type="ECO:0000313" key="3">
    <source>
        <dbReference type="EMBL" id="ABD08396.1"/>
    </source>
</evidence>
<feature type="transmembrane region" description="Helical" evidence="2">
    <location>
        <begin position="20"/>
        <end position="41"/>
    </location>
</feature>
<feature type="region of interest" description="Disordered" evidence="1">
    <location>
        <begin position="49"/>
        <end position="86"/>
    </location>
</feature>
<dbReference type="AlphaFoldDB" id="Q2ITR4"/>
<name>Q2ITR4_RHOP2</name>
<protein>
    <submittedName>
        <fullName evidence="3">Uncharacterized protein</fullName>
    </submittedName>
</protein>
<evidence type="ECO:0000313" key="4">
    <source>
        <dbReference type="Proteomes" id="UP000008809"/>
    </source>
</evidence>
<keyword evidence="2" id="KW-0472">Membrane</keyword>
<reference evidence="3 4" key="1">
    <citation type="submission" date="2006-01" db="EMBL/GenBank/DDBJ databases">
        <title>Complete sequence of Rhodopseudomonas palustris HaA2.</title>
        <authorList>
            <consortium name="US DOE Joint Genome Institute"/>
            <person name="Copeland A."/>
            <person name="Lucas S."/>
            <person name="Lapidus A."/>
            <person name="Barry K."/>
            <person name="Detter J.C."/>
            <person name="Glavina T."/>
            <person name="Hammon N."/>
            <person name="Israni S."/>
            <person name="Pitluck S."/>
            <person name="Chain P."/>
            <person name="Malfatti S."/>
            <person name="Shin M."/>
            <person name="Vergez L."/>
            <person name="Schmutz J."/>
            <person name="Larimer F."/>
            <person name="Land M."/>
            <person name="Hauser L."/>
            <person name="Pelletier D.A."/>
            <person name="Kyrpides N."/>
            <person name="Anderson I."/>
            <person name="Oda Y."/>
            <person name="Harwood C.S."/>
            <person name="Richardson P."/>
        </authorList>
    </citation>
    <scope>NUCLEOTIDE SEQUENCE [LARGE SCALE GENOMIC DNA]</scope>
    <source>
        <strain evidence="3 4">HaA2</strain>
    </source>
</reference>
<keyword evidence="4" id="KW-1185">Reference proteome</keyword>
<organism evidence="3 4">
    <name type="scientific">Rhodopseudomonas palustris (strain HaA2)</name>
    <dbReference type="NCBI Taxonomy" id="316058"/>
    <lineage>
        <taxon>Bacteria</taxon>
        <taxon>Pseudomonadati</taxon>
        <taxon>Pseudomonadota</taxon>
        <taxon>Alphaproteobacteria</taxon>
        <taxon>Hyphomicrobiales</taxon>
        <taxon>Nitrobacteraceae</taxon>
        <taxon>Rhodopseudomonas</taxon>
    </lineage>
</organism>
<dbReference type="Proteomes" id="UP000008809">
    <property type="component" value="Chromosome"/>
</dbReference>
<dbReference type="EMBL" id="CP000250">
    <property type="protein sequence ID" value="ABD08396.1"/>
    <property type="molecule type" value="Genomic_DNA"/>
</dbReference>
<proteinExistence type="predicted"/>